<dbReference type="InterPro" id="IPR051478">
    <property type="entry name" value="Beta-lactamase-like_AB/R"/>
</dbReference>
<accession>A0A6A5QBP4</accession>
<evidence type="ECO:0000259" key="3">
    <source>
        <dbReference type="Pfam" id="PF26335"/>
    </source>
</evidence>
<feature type="domain" description="Beta-lactamase-related" evidence="2">
    <location>
        <begin position="101"/>
        <end position="404"/>
    </location>
</feature>
<proteinExistence type="predicted"/>
<reference evidence="4" key="1">
    <citation type="journal article" date="2020" name="Stud. Mycol.">
        <title>101 Dothideomycetes genomes: a test case for predicting lifestyles and emergence of pathogens.</title>
        <authorList>
            <person name="Haridas S."/>
            <person name="Albert R."/>
            <person name="Binder M."/>
            <person name="Bloem J."/>
            <person name="Labutti K."/>
            <person name="Salamov A."/>
            <person name="Andreopoulos B."/>
            <person name="Baker S."/>
            <person name="Barry K."/>
            <person name="Bills G."/>
            <person name="Bluhm B."/>
            <person name="Cannon C."/>
            <person name="Castanera R."/>
            <person name="Culley D."/>
            <person name="Daum C."/>
            <person name="Ezra D."/>
            <person name="Gonzalez J."/>
            <person name="Henrissat B."/>
            <person name="Kuo A."/>
            <person name="Liang C."/>
            <person name="Lipzen A."/>
            <person name="Lutzoni F."/>
            <person name="Magnuson J."/>
            <person name="Mondo S."/>
            <person name="Nolan M."/>
            <person name="Ohm R."/>
            <person name="Pangilinan J."/>
            <person name="Park H.-J."/>
            <person name="Ramirez L."/>
            <person name="Alfaro M."/>
            <person name="Sun H."/>
            <person name="Tritt A."/>
            <person name="Yoshinaga Y."/>
            <person name="Zwiers L.-H."/>
            <person name="Turgeon B."/>
            <person name="Goodwin S."/>
            <person name="Spatafora J."/>
            <person name="Crous P."/>
            <person name="Grigoriev I."/>
        </authorList>
    </citation>
    <scope>NUCLEOTIDE SEQUENCE</scope>
    <source>
        <strain evidence="4">HMLAC05119</strain>
    </source>
</reference>
<gene>
    <name evidence="4" type="ORF">BDU57DRAFT_503408</name>
</gene>
<dbReference type="PANTHER" id="PTHR22935">
    <property type="entry name" value="PENICILLIN-BINDING PROTEIN"/>
    <property type="match status" value="1"/>
</dbReference>
<evidence type="ECO:0000313" key="5">
    <source>
        <dbReference type="Proteomes" id="UP000800096"/>
    </source>
</evidence>
<dbReference type="AlphaFoldDB" id="A0A6A5QBP4"/>
<dbReference type="InterPro" id="IPR001466">
    <property type="entry name" value="Beta-lactam-related"/>
</dbReference>
<dbReference type="Gene3D" id="3.40.710.10">
    <property type="entry name" value="DD-peptidase/beta-lactamase superfamily"/>
    <property type="match status" value="1"/>
</dbReference>
<name>A0A6A5QBP4_AMPQU</name>
<dbReference type="Pfam" id="PF26335">
    <property type="entry name" value="ARB_00930_C"/>
    <property type="match status" value="1"/>
</dbReference>
<keyword evidence="5" id="KW-1185">Reference proteome</keyword>
<feature type="chain" id="PRO_5025609398" evidence="1">
    <location>
        <begin position="22"/>
        <end position="610"/>
    </location>
</feature>
<organism evidence="4 5">
    <name type="scientific">Ampelomyces quisqualis</name>
    <name type="common">Powdery mildew agent</name>
    <dbReference type="NCBI Taxonomy" id="50730"/>
    <lineage>
        <taxon>Eukaryota</taxon>
        <taxon>Fungi</taxon>
        <taxon>Dikarya</taxon>
        <taxon>Ascomycota</taxon>
        <taxon>Pezizomycotina</taxon>
        <taxon>Dothideomycetes</taxon>
        <taxon>Pleosporomycetidae</taxon>
        <taxon>Pleosporales</taxon>
        <taxon>Pleosporineae</taxon>
        <taxon>Phaeosphaeriaceae</taxon>
        <taxon>Ampelomyces</taxon>
    </lineage>
</organism>
<evidence type="ECO:0000259" key="2">
    <source>
        <dbReference type="Pfam" id="PF00144"/>
    </source>
</evidence>
<feature type="domain" description="Beta-lactamase-like ARB-00930-like C-terminal" evidence="3">
    <location>
        <begin position="440"/>
        <end position="589"/>
    </location>
</feature>
<protein>
    <submittedName>
        <fullName evidence="4">Beta-lactamase/transpeptidase-like protein</fullName>
    </submittedName>
</protein>
<feature type="signal peptide" evidence="1">
    <location>
        <begin position="1"/>
        <end position="21"/>
    </location>
</feature>
<dbReference type="EMBL" id="ML979139">
    <property type="protein sequence ID" value="KAF1912819.1"/>
    <property type="molecule type" value="Genomic_DNA"/>
</dbReference>
<dbReference type="Proteomes" id="UP000800096">
    <property type="component" value="Unassembled WGS sequence"/>
</dbReference>
<sequence length="610" mass="66186">MKIPGWTFLTLISQIPFWVEAIPNCPLAGAEFPPPQTLSLHPVWQQALANLRAKFDLIDSGGTRDVDGDLDGLSYSIQIFSTNPGGGILAERHRTAPNLLANTTGVKRVDGDTVYRLGSVSKIFTVVAWLAELGDVHWNQPITNFIPELANISAQAASRPFDEVRQTSWEDITIASLASQISGVGRDYGVIGEILQTEDVPEALQNIFPKLPKDQRPPCGAYPVCTREEFFRGLQIMLPSYPPWQTASYSNVGFQLFTYALENITGKAFADILTDRVIRPLGLTNTYYQIAPESIGIVPTNTMDSYWYVGLGDGDASGNMYSSTNDLSTLGRAILSSALLPPALTRRWLQPASFTADPSASVGSPWGIRRIQLDRTAQPHRSVSIYTKAGTFRRYSSFLSLIKEFHLGLSINLAGHAGLSNFGLADTIGAQLLPAYLSAARAEAHLLFAGTYVALDGTNSSLSIATDARKPGLGVEAWTHNSTDFIPLAVQLLAGTPAPPRAPEVRLYFNQLVSATPWRGKRQAWRAVFEDTGATYKGNGLWSTECGNWVGVTGITYGSLPLDEFVFEFDGAGRVVSVTNVALRVTLWKVWPWMVAAGLVGGWDGGGGKA</sequence>
<dbReference type="InterPro" id="IPR012338">
    <property type="entry name" value="Beta-lactam/transpept-like"/>
</dbReference>
<keyword evidence="1" id="KW-0732">Signal</keyword>
<dbReference type="Pfam" id="PF00144">
    <property type="entry name" value="Beta-lactamase"/>
    <property type="match status" value="1"/>
</dbReference>
<dbReference type="PANTHER" id="PTHR22935:SF97">
    <property type="entry name" value="BETA-LACTAMASE-RELATED DOMAIN-CONTAINING PROTEIN"/>
    <property type="match status" value="1"/>
</dbReference>
<dbReference type="OrthoDB" id="10250282at2759"/>
<dbReference type="InterPro" id="IPR058664">
    <property type="entry name" value="ARB_00930-like_C"/>
</dbReference>
<dbReference type="SUPFAM" id="SSF56601">
    <property type="entry name" value="beta-lactamase/transpeptidase-like"/>
    <property type="match status" value="1"/>
</dbReference>
<evidence type="ECO:0000256" key="1">
    <source>
        <dbReference type="SAM" id="SignalP"/>
    </source>
</evidence>
<evidence type="ECO:0000313" key="4">
    <source>
        <dbReference type="EMBL" id="KAF1912819.1"/>
    </source>
</evidence>